<organism evidence="1 2">
    <name type="scientific">Rhododendron molle</name>
    <name type="common">Chinese azalea</name>
    <name type="synonym">Azalea mollis</name>
    <dbReference type="NCBI Taxonomy" id="49168"/>
    <lineage>
        <taxon>Eukaryota</taxon>
        <taxon>Viridiplantae</taxon>
        <taxon>Streptophyta</taxon>
        <taxon>Embryophyta</taxon>
        <taxon>Tracheophyta</taxon>
        <taxon>Spermatophyta</taxon>
        <taxon>Magnoliopsida</taxon>
        <taxon>eudicotyledons</taxon>
        <taxon>Gunneridae</taxon>
        <taxon>Pentapetalae</taxon>
        <taxon>asterids</taxon>
        <taxon>Ericales</taxon>
        <taxon>Ericaceae</taxon>
        <taxon>Ericoideae</taxon>
        <taxon>Rhodoreae</taxon>
        <taxon>Rhododendron</taxon>
    </lineage>
</organism>
<evidence type="ECO:0000313" key="2">
    <source>
        <dbReference type="Proteomes" id="UP001062846"/>
    </source>
</evidence>
<sequence>MWRNSSGFSQGSCEAGSEVLLENGYDNNGSSVFQGGLLEEFEASNFSYFSPPPSAIYYLFFCRVLVKLKNETLLIELKNGTIVHDTITGLSLSQRNNKQKKLTPTMFSYQRTSQFNCEAPPTSYHSHRHSQTHQSEFFCRKLVPVKVDGAVIIADGGGKRATVVAVPKVAVKLDPKGVIEISLDTLEGIKIKKPVVNNKKTQLWVVEKEVPSNPHY</sequence>
<comment type="caution">
    <text evidence="1">The sequence shown here is derived from an EMBL/GenBank/DDBJ whole genome shotgun (WGS) entry which is preliminary data.</text>
</comment>
<protein>
    <submittedName>
        <fullName evidence="1">Uncharacterized protein</fullName>
    </submittedName>
</protein>
<dbReference type="Proteomes" id="UP001062846">
    <property type="component" value="Chromosome 6"/>
</dbReference>
<dbReference type="EMBL" id="CM046393">
    <property type="protein sequence ID" value="KAI8551071.1"/>
    <property type="molecule type" value="Genomic_DNA"/>
</dbReference>
<reference evidence="1" key="1">
    <citation type="submission" date="2022-02" db="EMBL/GenBank/DDBJ databases">
        <title>Plant Genome Project.</title>
        <authorList>
            <person name="Zhang R.-G."/>
        </authorList>
    </citation>
    <scope>NUCLEOTIDE SEQUENCE</scope>
    <source>
        <strain evidence="1">AT1</strain>
    </source>
</reference>
<gene>
    <name evidence="1" type="ORF">RHMOL_Rhmol06G0156600</name>
</gene>
<proteinExistence type="predicted"/>
<keyword evidence="2" id="KW-1185">Reference proteome</keyword>
<name>A0ACC0NDI5_RHOML</name>
<evidence type="ECO:0000313" key="1">
    <source>
        <dbReference type="EMBL" id="KAI8551071.1"/>
    </source>
</evidence>
<accession>A0ACC0NDI5</accession>